<organism evidence="2">
    <name type="scientific">Rhodosorus marinus</name>
    <dbReference type="NCBI Taxonomy" id="101924"/>
    <lineage>
        <taxon>Eukaryota</taxon>
        <taxon>Rhodophyta</taxon>
        <taxon>Stylonematophyceae</taxon>
        <taxon>Stylonematales</taxon>
        <taxon>Stylonemataceae</taxon>
        <taxon>Rhodosorus</taxon>
    </lineage>
</organism>
<proteinExistence type="predicted"/>
<evidence type="ECO:0000313" key="2">
    <source>
        <dbReference type="EMBL" id="CAD8397603.1"/>
    </source>
</evidence>
<dbReference type="Pfam" id="PF03457">
    <property type="entry name" value="HA"/>
    <property type="match status" value="1"/>
</dbReference>
<feature type="domain" description="Helicase-associated" evidence="1">
    <location>
        <begin position="58"/>
        <end position="116"/>
    </location>
</feature>
<protein>
    <recommendedName>
        <fullName evidence="1">Helicase-associated domain-containing protein</fullName>
    </recommendedName>
</protein>
<sequence>MGLEKWKQMHEKVKEVGIENLSRSLRFWLDKQRSKHRRGLLAEVQENLLHELGDWDPDLPWETGLGMLADFKRLKGHCYVALEDEGELAIWLTHMRWMQRRGELPADKESALALLGVVFDVSEASYLSRFHLLKEYLEIAGPDASPPQHITDANFKYCKLWSFVWGQRDLYKRGKLQPEREAALRDIGLRLETKSERSINVEMTKAETVFGISQSPSRVESIASEMDPTEVPLIDTR</sequence>
<dbReference type="Gene3D" id="6.10.140.530">
    <property type="match status" value="2"/>
</dbReference>
<dbReference type="EMBL" id="HBEK01013951">
    <property type="protein sequence ID" value="CAD8397603.1"/>
    <property type="molecule type" value="Transcribed_RNA"/>
</dbReference>
<accession>A0A7S0BLS0</accession>
<dbReference type="PANTHER" id="PTHR33418">
    <property type="entry name" value="HELICASE-ASSOCIATED"/>
    <property type="match status" value="1"/>
</dbReference>
<dbReference type="AlphaFoldDB" id="A0A7S0BLS0"/>
<name>A0A7S0BLS0_9RHOD</name>
<dbReference type="PANTHER" id="PTHR33418:SF1">
    <property type="entry name" value="HELICASE-ASSOCIATED DOMAIN-CONTAINING PROTEIN"/>
    <property type="match status" value="1"/>
</dbReference>
<evidence type="ECO:0000259" key="1">
    <source>
        <dbReference type="Pfam" id="PF03457"/>
    </source>
</evidence>
<dbReference type="InterPro" id="IPR005114">
    <property type="entry name" value="Helicase_assoc"/>
</dbReference>
<reference evidence="2" key="1">
    <citation type="submission" date="2021-01" db="EMBL/GenBank/DDBJ databases">
        <authorList>
            <person name="Corre E."/>
            <person name="Pelletier E."/>
            <person name="Niang G."/>
            <person name="Scheremetjew M."/>
            <person name="Finn R."/>
            <person name="Kale V."/>
            <person name="Holt S."/>
            <person name="Cochrane G."/>
            <person name="Meng A."/>
            <person name="Brown T."/>
            <person name="Cohen L."/>
        </authorList>
    </citation>
    <scope>NUCLEOTIDE SEQUENCE</scope>
    <source>
        <strain evidence="2">UTEX LB 2760</strain>
    </source>
</reference>
<gene>
    <name evidence="2" type="ORF">RMAR0315_LOCUS7592</name>
</gene>